<dbReference type="Proteomes" id="UP000623129">
    <property type="component" value="Unassembled WGS sequence"/>
</dbReference>
<reference evidence="10" key="1">
    <citation type="submission" date="2020-01" db="EMBL/GenBank/DDBJ databases">
        <title>Genome sequence of Kobresia littledalei, the first chromosome-level genome in the family Cyperaceae.</title>
        <authorList>
            <person name="Qu G."/>
        </authorList>
    </citation>
    <scope>NUCLEOTIDE SEQUENCE</scope>
    <source>
        <strain evidence="10">C.B.Clarke</strain>
        <tissue evidence="10">Leaf</tissue>
    </source>
</reference>
<protein>
    <recommendedName>
        <fullName evidence="3">RING-type E3 ubiquitin transferase</fullName>
        <ecNumber evidence="3">2.3.2.27</ecNumber>
    </recommendedName>
</protein>
<dbReference type="InterPro" id="IPR036537">
    <property type="entry name" value="Adaptor_Cbl_N_dom_sf"/>
</dbReference>
<comment type="catalytic activity">
    <reaction evidence="1">
        <text>S-ubiquitinyl-[E2 ubiquitin-conjugating enzyme]-L-cysteine + [acceptor protein]-L-lysine = [E2 ubiquitin-conjugating enzyme]-L-cysteine + N(6)-ubiquitinyl-[acceptor protein]-L-lysine.</text>
        <dbReference type="EC" id="2.3.2.27"/>
    </reaction>
</comment>
<dbReference type="EMBL" id="SWLB01000024">
    <property type="protein sequence ID" value="KAF3323130.1"/>
    <property type="molecule type" value="Genomic_DNA"/>
</dbReference>
<feature type="domain" description="U-box" evidence="9">
    <location>
        <begin position="271"/>
        <end position="345"/>
    </location>
</feature>
<evidence type="ECO:0000256" key="5">
    <source>
        <dbReference type="ARBA" id="ARBA00022737"/>
    </source>
</evidence>
<dbReference type="Pfam" id="PF25368">
    <property type="entry name" value="PUB10_N"/>
    <property type="match status" value="1"/>
</dbReference>
<keyword evidence="4" id="KW-0808">Transferase</keyword>
<feature type="repeat" description="ARM" evidence="7">
    <location>
        <begin position="409"/>
        <end position="451"/>
    </location>
</feature>
<accession>A0A833VES7</accession>
<dbReference type="Pfam" id="PF25598">
    <property type="entry name" value="ARM_PUB"/>
    <property type="match status" value="1"/>
</dbReference>
<dbReference type="PROSITE" id="PS51698">
    <property type="entry name" value="U_BOX"/>
    <property type="match status" value="1"/>
</dbReference>
<keyword evidence="11" id="KW-1185">Reference proteome</keyword>
<dbReference type="InterPro" id="IPR003613">
    <property type="entry name" value="Ubox_domain"/>
</dbReference>
<evidence type="ECO:0000256" key="4">
    <source>
        <dbReference type="ARBA" id="ARBA00022679"/>
    </source>
</evidence>
<dbReference type="GO" id="GO:0007166">
    <property type="term" value="P:cell surface receptor signaling pathway"/>
    <property type="evidence" value="ECO:0007669"/>
    <property type="project" value="InterPro"/>
</dbReference>
<evidence type="ECO:0000256" key="1">
    <source>
        <dbReference type="ARBA" id="ARBA00000900"/>
    </source>
</evidence>
<sequence>MSSTADEDATSSSLLGTSTTSSPPRESSAYASVAEEAAVIISEISGLPESRGPLRGLCGDVVRRVRLLSPLLDEIRDGAGDGFPGLVECLGTVHDALVCARDILRSVYDDSKIYQAYKREAKISEFTRVNEQMEKALSAFPYNDLPMSEEVREQVELVHLQFIRAIRKVDLPDPLLTRDLAVVWGQHDKHTDPTILKRISEKLQLKSLVDIKKESVALHELVISSGGDPDDRLEEMSSLLRKLKDFVLSENPITETPASSRSGSVKHRSPVIPDEFRCPISLELMQDPVIVSTGQTYERSCIQKWLDAGHKTCPKTQQHLTHTTLTPNFVLKSLISQWCESNGIEPPKLKTASRDRKPGKHTECDRAGINSLMTRLESGTQEEKRSAAGELRLLAKRNANNRVCIAEAGAIPLLVNLLASPDLRTQEHAVTALLNLSIHENNKGIIVDSGAIVKIVEVLNFGSMEARENAAATLFSLSVVDKNKVSIGEAGAIPPLINLLCQGSPRGKKDAATAIFNLCINQGNKVLAVRAGIVGLLMGFLEDPTGGMIDEALAILAILVSNPDGKIAVNEAKPVPCLVEVMKSSSPRNKEYAAAILWSVCTVDAGQARVMKEMGAAEVLKELAETGTDRAKRKAGSLVDLINQLDVQNGEDEGSIVS</sequence>
<dbReference type="InterPro" id="IPR057623">
    <property type="entry name" value="PUB12-19-like_N"/>
</dbReference>
<dbReference type="EC" id="2.3.2.27" evidence="3"/>
<dbReference type="GO" id="GO:0016567">
    <property type="term" value="P:protein ubiquitination"/>
    <property type="evidence" value="ECO:0007669"/>
    <property type="project" value="UniProtKB-UniPathway"/>
</dbReference>
<dbReference type="SUPFAM" id="SSF57850">
    <property type="entry name" value="RING/U-box"/>
    <property type="match status" value="1"/>
</dbReference>
<dbReference type="FunFam" id="1.25.10.10:FF:000082">
    <property type="entry name" value="RING-type E3 ubiquitin transferase"/>
    <property type="match status" value="1"/>
</dbReference>
<dbReference type="InterPro" id="IPR045210">
    <property type="entry name" value="RING-Ubox_PUB"/>
</dbReference>
<keyword evidence="6" id="KW-0833">Ubl conjugation pathway</keyword>
<dbReference type="Pfam" id="PF04564">
    <property type="entry name" value="U-box"/>
    <property type="match status" value="1"/>
</dbReference>
<feature type="compositionally biased region" description="Low complexity" evidence="8">
    <location>
        <begin position="10"/>
        <end position="29"/>
    </location>
</feature>
<dbReference type="AlphaFoldDB" id="A0A833VES7"/>
<dbReference type="GO" id="GO:0061630">
    <property type="term" value="F:ubiquitin protein ligase activity"/>
    <property type="evidence" value="ECO:0007669"/>
    <property type="project" value="UniProtKB-EC"/>
</dbReference>
<dbReference type="InterPro" id="IPR058678">
    <property type="entry name" value="ARM_PUB"/>
</dbReference>
<gene>
    <name evidence="10" type="ORF">FCM35_KLT13119</name>
</gene>
<feature type="region of interest" description="Disordered" evidence="8">
    <location>
        <begin position="346"/>
        <end position="365"/>
    </location>
</feature>
<dbReference type="InterPro" id="IPR013083">
    <property type="entry name" value="Znf_RING/FYVE/PHD"/>
</dbReference>
<dbReference type="InterPro" id="IPR011989">
    <property type="entry name" value="ARM-like"/>
</dbReference>
<comment type="caution">
    <text evidence="10">The sequence shown here is derived from an EMBL/GenBank/DDBJ whole genome shotgun (WGS) entry which is preliminary data.</text>
</comment>
<name>A0A833VES7_9POAL</name>
<dbReference type="Gene3D" id="1.25.10.10">
    <property type="entry name" value="Leucine-rich Repeat Variant"/>
    <property type="match status" value="1"/>
</dbReference>
<dbReference type="PANTHER" id="PTHR23315:SF111">
    <property type="entry name" value="U-BOX DOMAIN-CONTAINING PROTEIN 14"/>
    <property type="match status" value="1"/>
</dbReference>
<keyword evidence="5" id="KW-0677">Repeat</keyword>
<organism evidence="10 11">
    <name type="scientific">Carex littledalei</name>
    <dbReference type="NCBI Taxonomy" id="544730"/>
    <lineage>
        <taxon>Eukaryota</taxon>
        <taxon>Viridiplantae</taxon>
        <taxon>Streptophyta</taxon>
        <taxon>Embryophyta</taxon>
        <taxon>Tracheophyta</taxon>
        <taxon>Spermatophyta</taxon>
        <taxon>Magnoliopsida</taxon>
        <taxon>Liliopsida</taxon>
        <taxon>Poales</taxon>
        <taxon>Cyperaceae</taxon>
        <taxon>Cyperoideae</taxon>
        <taxon>Cariceae</taxon>
        <taxon>Carex</taxon>
        <taxon>Carex subgen. Euthyceras</taxon>
    </lineage>
</organism>
<dbReference type="PANTHER" id="PTHR23315">
    <property type="entry name" value="U BOX DOMAIN-CONTAINING"/>
    <property type="match status" value="1"/>
</dbReference>
<feature type="region of interest" description="Disordered" evidence="8">
    <location>
        <begin position="1"/>
        <end position="29"/>
    </location>
</feature>
<evidence type="ECO:0000259" key="9">
    <source>
        <dbReference type="PROSITE" id="PS51698"/>
    </source>
</evidence>
<dbReference type="CDD" id="cd16664">
    <property type="entry name" value="RING-Ubox_PUB"/>
    <property type="match status" value="1"/>
</dbReference>
<evidence type="ECO:0000256" key="8">
    <source>
        <dbReference type="SAM" id="MobiDB-lite"/>
    </source>
</evidence>
<dbReference type="InterPro" id="IPR016024">
    <property type="entry name" value="ARM-type_fold"/>
</dbReference>
<dbReference type="Gene3D" id="1.20.930.20">
    <property type="entry name" value="Adaptor protein Cbl, N-terminal domain"/>
    <property type="match status" value="1"/>
</dbReference>
<comment type="pathway">
    <text evidence="2">Protein modification; protein ubiquitination.</text>
</comment>
<evidence type="ECO:0000256" key="2">
    <source>
        <dbReference type="ARBA" id="ARBA00004906"/>
    </source>
</evidence>
<dbReference type="SUPFAM" id="SSF48371">
    <property type="entry name" value="ARM repeat"/>
    <property type="match status" value="1"/>
</dbReference>
<dbReference type="OrthoDB" id="7537227at2759"/>
<evidence type="ECO:0000313" key="10">
    <source>
        <dbReference type="EMBL" id="KAF3323130.1"/>
    </source>
</evidence>
<dbReference type="SMART" id="SM00504">
    <property type="entry name" value="Ubox"/>
    <property type="match status" value="1"/>
</dbReference>
<evidence type="ECO:0000256" key="3">
    <source>
        <dbReference type="ARBA" id="ARBA00012483"/>
    </source>
</evidence>
<dbReference type="PROSITE" id="PS50176">
    <property type="entry name" value="ARM_REPEAT"/>
    <property type="match status" value="1"/>
</dbReference>
<dbReference type="UniPathway" id="UPA00143"/>
<evidence type="ECO:0000256" key="7">
    <source>
        <dbReference type="PROSITE-ProRule" id="PRU00259"/>
    </source>
</evidence>
<dbReference type="FunFam" id="3.30.40.10:FF:000181">
    <property type="entry name" value="RING-type E3 ubiquitin transferase"/>
    <property type="match status" value="1"/>
</dbReference>
<proteinExistence type="predicted"/>
<dbReference type="Gene3D" id="3.30.40.10">
    <property type="entry name" value="Zinc/RING finger domain, C3HC4 (zinc finger)"/>
    <property type="match status" value="1"/>
</dbReference>
<dbReference type="SMART" id="SM00185">
    <property type="entry name" value="ARM"/>
    <property type="match status" value="4"/>
</dbReference>
<evidence type="ECO:0000256" key="6">
    <source>
        <dbReference type="ARBA" id="ARBA00022786"/>
    </source>
</evidence>
<evidence type="ECO:0000313" key="11">
    <source>
        <dbReference type="Proteomes" id="UP000623129"/>
    </source>
</evidence>
<feature type="compositionally biased region" description="Basic and acidic residues" evidence="8">
    <location>
        <begin position="352"/>
        <end position="365"/>
    </location>
</feature>
<dbReference type="InterPro" id="IPR000225">
    <property type="entry name" value="Armadillo"/>
</dbReference>